<dbReference type="PANTHER" id="PTHR46832:SF1">
    <property type="entry name" value="5'-METHYLTHIOADENOSINE_S-ADENOSYLHOMOCYSTEINE NUCLEOSIDASE"/>
    <property type="match status" value="1"/>
</dbReference>
<feature type="binding site" evidence="6">
    <location>
        <position position="152"/>
    </location>
    <ligand>
        <name>substrate</name>
    </ligand>
</feature>
<dbReference type="HAMAP" id="MF_01684">
    <property type="entry name" value="Salvage_MtnN"/>
    <property type="match status" value="1"/>
</dbReference>
<dbReference type="GO" id="GO:0005829">
    <property type="term" value="C:cytosol"/>
    <property type="evidence" value="ECO:0007669"/>
    <property type="project" value="TreeGrafter"/>
</dbReference>
<feature type="active site" description="Proton acceptor" evidence="6">
    <location>
        <position position="12"/>
    </location>
</feature>
<dbReference type="Gene3D" id="3.40.50.1580">
    <property type="entry name" value="Nucleoside phosphorylase domain"/>
    <property type="match status" value="1"/>
</dbReference>
<dbReference type="GO" id="GO:0046124">
    <property type="term" value="P:purine deoxyribonucleoside catabolic process"/>
    <property type="evidence" value="ECO:0007669"/>
    <property type="project" value="UniProtKB-UniRule"/>
</dbReference>
<comment type="catalytic activity">
    <reaction evidence="6">
        <text>S-adenosyl-L-homocysteine + H2O = S-(5-deoxy-D-ribos-5-yl)-L-homocysteine + adenine</text>
        <dbReference type="Rhea" id="RHEA:17805"/>
        <dbReference type="ChEBI" id="CHEBI:15377"/>
        <dbReference type="ChEBI" id="CHEBI:16708"/>
        <dbReference type="ChEBI" id="CHEBI:57856"/>
        <dbReference type="ChEBI" id="CHEBI:58195"/>
        <dbReference type="EC" id="3.2.2.9"/>
    </reaction>
</comment>
<evidence type="ECO:0000256" key="5">
    <source>
        <dbReference type="ARBA" id="ARBA00050313"/>
    </source>
</evidence>
<dbReference type="SUPFAM" id="SSF53167">
    <property type="entry name" value="Purine and uridine phosphorylases"/>
    <property type="match status" value="1"/>
</dbReference>
<dbReference type="Pfam" id="PF01048">
    <property type="entry name" value="PNP_UDP_1"/>
    <property type="match status" value="1"/>
</dbReference>
<protein>
    <recommendedName>
        <fullName evidence="6">5'-methylthioadenosine/S-adenosylhomocysteine nucleosidase</fullName>
        <shortName evidence="6">MTA/SAH nucleosidase</shortName>
        <shortName evidence="6">MTAN</shortName>
        <ecNumber evidence="6">3.2.2.9</ecNumber>
    </recommendedName>
    <alternativeName>
        <fullName evidence="6">5'-deoxyadenosine nucleosidase</fullName>
        <shortName evidence="6">DOA nucleosidase</shortName>
        <shortName evidence="6">dAdo nucleosidase</shortName>
    </alternativeName>
    <alternativeName>
        <fullName evidence="6">5'-methylthioadenosine nucleosidase</fullName>
        <shortName evidence="6">MTA nucleosidase</shortName>
    </alternativeName>
    <alternativeName>
        <fullName evidence="6">S-adenosylhomocysteine nucleosidase</fullName>
        <shortName evidence="6">AdoHcy nucleosidase</shortName>
        <shortName evidence="6">SAH nucleosidase</shortName>
        <shortName evidence="6">SRH nucleosidase</shortName>
    </alternativeName>
</protein>
<comment type="subunit">
    <text evidence="6">Homodimer.</text>
</comment>
<accession>A0A451D840</accession>
<dbReference type="Proteomes" id="UP000294441">
    <property type="component" value="Chromosome 1"/>
</dbReference>
<feature type="binding site" evidence="6">
    <location>
        <begin position="173"/>
        <end position="174"/>
    </location>
    <ligand>
        <name>substrate</name>
    </ligand>
</feature>
<dbReference type="OrthoDB" id="9792278at2"/>
<comment type="catalytic activity">
    <reaction evidence="6">
        <text>S-methyl-5'-thioadenosine + H2O = 5-(methylsulfanyl)-D-ribose + adenine</text>
        <dbReference type="Rhea" id="RHEA:13617"/>
        <dbReference type="ChEBI" id="CHEBI:15377"/>
        <dbReference type="ChEBI" id="CHEBI:16708"/>
        <dbReference type="ChEBI" id="CHEBI:17509"/>
        <dbReference type="ChEBI" id="CHEBI:78440"/>
        <dbReference type="EC" id="3.2.2.9"/>
    </reaction>
</comment>
<dbReference type="InterPro" id="IPR035994">
    <property type="entry name" value="Nucleoside_phosphorylase_sf"/>
</dbReference>
<evidence type="ECO:0000256" key="1">
    <source>
        <dbReference type="ARBA" id="ARBA00004945"/>
    </source>
</evidence>
<dbReference type="GO" id="GO:0008930">
    <property type="term" value="F:methylthioadenosine nucleosidase activity"/>
    <property type="evidence" value="ECO:0007669"/>
    <property type="project" value="UniProtKB-UniRule"/>
</dbReference>
<dbReference type="NCBIfam" id="NF004079">
    <property type="entry name" value="PRK05584.1"/>
    <property type="match status" value="1"/>
</dbReference>
<feature type="active site" description="Proton donor" evidence="6">
    <location>
        <position position="197"/>
    </location>
</feature>
<dbReference type="NCBIfam" id="TIGR01704">
    <property type="entry name" value="MTA_SAH-Nsdase"/>
    <property type="match status" value="1"/>
</dbReference>
<dbReference type="GO" id="GO:0019509">
    <property type="term" value="P:L-methionine salvage from methylthioadenosine"/>
    <property type="evidence" value="ECO:0007669"/>
    <property type="project" value="UniProtKB-UniRule"/>
</dbReference>
<name>A0A451D840_9GAMM</name>
<organism evidence="8 9">
    <name type="scientific">Candidatus Erwinia haradaeae</name>
    <dbReference type="NCBI Taxonomy" id="1922217"/>
    <lineage>
        <taxon>Bacteria</taxon>
        <taxon>Pseudomonadati</taxon>
        <taxon>Pseudomonadota</taxon>
        <taxon>Gammaproteobacteria</taxon>
        <taxon>Enterobacterales</taxon>
        <taxon>Erwiniaceae</taxon>
        <taxon>Erwinia</taxon>
    </lineage>
</organism>
<gene>
    <name evidence="6 8" type="primary">mtnN</name>
    <name evidence="8" type="ORF">ERCICURV3402_321</name>
</gene>
<comment type="pathway">
    <text evidence="1 6">Amino-acid biosynthesis; L-methionine biosynthesis via salvage pathway; S-methyl-5-thio-alpha-D-ribose 1-phosphate from S-methyl-5'-thioadenosine (hydrolase route): step 1/2.</text>
</comment>
<dbReference type="EC" id="3.2.2.9" evidence="6"/>
<feature type="domain" description="Nucleoside phosphorylase" evidence="7">
    <location>
        <begin position="2"/>
        <end position="225"/>
    </location>
</feature>
<sequence length="232" mass="25299">MKIGIIGAMEDEIVPLRNKLQNPKRCLLAGAEIYSGIINNIEVFLLKSGIGKVVAALSTTLLLHIYQPNLVINIGSAGGLNPLIKIGDIIISDELRYHDVDVTACGYAHGQMAGCPLSFRADKNLISIAELCSKKLNLHSTRGLIVSGDIFIHGGVIRQHIRNIFPEAIAVDMESSAVAHVCYQFEIPFISIRAVSDIADQESPLNFNNFLNLASHNSSLMIESLLYYLVTT</sequence>
<evidence type="ECO:0000259" key="7">
    <source>
        <dbReference type="Pfam" id="PF01048"/>
    </source>
</evidence>
<evidence type="ECO:0000256" key="4">
    <source>
        <dbReference type="ARBA" id="ARBA00023167"/>
    </source>
</evidence>
<keyword evidence="2 6" id="KW-0028">Amino-acid biosynthesis</keyword>
<dbReference type="GeneID" id="66304599"/>
<evidence type="ECO:0000313" key="8">
    <source>
        <dbReference type="EMBL" id="VFP81992.1"/>
    </source>
</evidence>
<comment type="similarity">
    <text evidence="6">Belongs to the PNP/UDP phosphorylase family. MtnN subfamily.</text>
</comment>
<evidence type="ECO:0000256" key="2">
    <source>
        <dbReference type="ARBA" id="ARBA00022605"/>
    </source>
</evidence>
<dbReference type="AlphaFoldDB" id="A0A451D840"/>
<dbReference type="InterPro" id="IPR010049">
    <property type="entry name" value="MTA_SAH_Nsdase"/>
</dbReference>
<keyword evidence="4 6" id="KW-0486">Methionine biosynthesis</keyword>
<dbReference type="GO" id="GO:0019284">
    <property type="term" value="P:L-methionine salvage from S-adenosylmethionine"/>
    <property type="evidence" value="ECO:0007669"/>
    <property type="project" value="TreeGrafter"/>
</dbReference>
<feature type="binding site" evidence="6">
    <location>
        <position position="78"/>
    </location>
    <ligand>
        <name>substrate</name>
    </ligand>
</feature>
<reference evidence="8 9" key="1">
    <citation type="submission" date="2019-02" db="EMBL/GenBank/DDBJ databases">
        <authorList>
            <person name="Manzano-Marin A."/>
            <person name="Manzano-Marin A."/>
        </authorList>
    </citation>
    <scope>NUCLEOTIDE SEQUENCE [LARGE SCALE GENOMIC DNA]</scope>
    <source>
        <strain evidence="8 9">ErCicurvipes</strain>
    </source>
</reference>
<dbReference type="InterPro" id="IPR000845">
    <property type="entry name" value="Nucleoside_phosphorylase_d"/>
</dbReference>
<dbReference type="PANTHER" id="PTHR46832">
    <property type="entry name" value="5'-METHYLTHIOADENOSINE/S-ADENOSYLHOMOCYSTEINE NUCLEOSIDASE"/>
    <property type="match status" value="1"/>
</dbReference>
<dbReference type="FunFam" id="3.40.50.1580:FF:000001">
    <property type="entry name" value="MTA/SAH nucleosidase family protein"/>
    <property type="match status" value="1"/>
</dbReference>
<evidence type="ECO:0000313" key="9">
    <source>
        <dbReference type="Proteomes" id="UP000294441"/>
    </source>
</evidence>
<evidence type="ECO:0000256" key="3">
    <source>
        <dbReference type="ARBA" id="ARBA00022801"/>
    </source>
</evidence>
<comment type="catalytic activity">
    <reaction evidence="5">
        <text>5'-deoxyadenosine + H2O = 5-deoxy-D-ribose + adenine</text>
        <dbReference type="Rhea" id="RHEA:29859"/>
        <dbReference type="ChEBI" id="CHEBI:15377"/>
        <dbReference type="ChEBI" id="CHEBI:16708"/>
        <dbReference type="ChEBI" id="CHEBI:17319"/>
        <dbReference type="ChEBI" id="CHEBI:149540"/>
        <dbReference type="EC" id="3.2.2.9"/>
    </reaction>
    <physiologicalReaction direction="left-to-right" evidence="5">
        <dbReference type="Rhea" id="RHEA:29860"/>
    </physiologicalReaction>
</comment>
<keyword evidence="8" id="KW-0326">Glycosidase</keyword>
<keyword evidence="3 6" id="KW-0378">Hydrolase</keyword>
<dbReference type="GO" id="GO:0008782">
    <property type="term" value="F:adenosylhomocysteine nucleosidase activity"/>
    <property type="evidence" value="ECO:0007669"/>
    <property type="project" value="UniProtKB-UniRule"/>
</dbReference>
<dbReference type="CDD" id="cd09008">
    <property type="entry name" value="MTAN"/>
    <property type="match status" value="1"/>
</dbReference>
<dbReference type="RefSeq" id="WP_157992907.1">
    <property type="nucleotide sequence ID" value="NZ_LR217713.1"/>
</dbReference>
<evidence type="ECO:0000256" key="6">
    <source>
        <dbReference type="HAMAP-Rule" id="MF_01684"/>
    </source>
</evidence>
<comment type="function">
    <text evidence="6">Catalyzes the irreversible cleavage of the glycosidic bond in both 5'-methylthioadenosine (MTA) and S-adenosylhomocysteine (SAH/AdoHcy) to adenine and the corresponding thioribose, 5'-methylthioribose and S-ribosylhomocysteine, respectively. Also cleaves 5'-deoxyadenosine, a toxic by-product of radical S-adenosylmethionine (SAM) enzymes, into 5-deoxyribose and adenine. Thus, is required for in vivo function of the radical SAM enzymes biotin synthase and lipoic acid synthase, that are inhibited by 5'-deoxyadenosine accumulation.</text>
</comment>
<proteinExistence type="inferred from homology"/>
<dbReference type="UniPathway" id="UPA00904">
    <property type="reaction ID" value="UER00871"/>
</dbReference>
<dbReference type="EMBL" id="LR217713">
    <property type="protein sequence ID" value="VFP81992.1"/>
    <property type="molecule type" value="Genomic_DNA"/>
</dbReference>